<dbReference type="CDD" id="cd19360">
    <property type="entry name" value="TenA_C_SaTenA-like"/>
    <property type="match status" value="1"/>
</dbReference>
<dbReference type="Pfam" id="PF03070">
    <property type="entry name" value="TENA_THI-4"/>
    <property type="match status" value="1"/>
</dbReference>
<dbReference type="Gene3D" id="1.20.910.10">
    <property type="entry name" value="Heme oxygenase-like"/>
    <property type="match status" value="1"/>
</dbReference>
<dbReference type="SUPFAM" id="SSF48613">
    <property type="entry name" value="Heme oxygenase-like"/>
    <property type="match status" value="1"/>
</dbReference>
<proteinExistence type="inferred from homology"/>
<dbReference type="InterPro" id="IPR004305">
    <property type="entry name" value="Thiaminase-2/PQQC"/>
</dbReference>
<evidence type="ECO:0000256" key="4">
    <source>
        <dbReference type="ARBA" id="ARBA00011881"/>
    </source>
</evidence>
<dbReference type="EC" id="3.5.99.2" evidence="5"/>
<gene>
    <name evidence="10" type="ORF">M3M39_00580</name>
</gene>
<name>A0ABY5BSH4_9LACO</name>
<dbReference type="InterPro" id="IPR050967">
    <property type="entry name" value="Thiamine_Salvage_TenA"/>
</dbReference>
<comment type="subunit">
    <text evidence="4">Homotetramer.</text>
</comment>
<sequence>MQPAISEQMQQTVQTMMPQFGANSFVQGIATGDLPRAVVINYVQQDNIYLQRFLNLYQRVLGQLSPELLANTEHDIRMENGAHQVLLQAAQTTTKEIMTPWPPTKNVTQTYLQHMESAAKQSAFIGLASMQACPAVYVTLANQLVAKDANVPTNPFAAWINFYAGTDDGFDQTMFHELDQLSPTVANEDRQEALVVFQKSCEYELAFFAQAEEEN</sequence>
<organism evidence="10 11">
    <name type="scientific">Fructilactobacillus hinvesii</name>
    <dbReference type="NCBI Taxonomy" id="2940300"/>
    <lineage>
        <taxon>Bacteria</taxon>
        <taxon>Bacillati</taxon>
        <taxon>Bacillota</taxon>
        <taxon>Bacilli</taxon>
        <taxon>Lactobacillales</taxon>
        <taxon>Lactobacillaceae</taxon>
        <taxon>Fructilactobacillus</taxon>
    </lineage>
</organism>
<evidence type="ECO:0000259" key="9">
    <source>
        <dbReference type="Pfam" id="PF03070"/>
    </source>
</evidence>
<evidence type="ECO:0000256" key="5">
    <source>
        <dbReference type="ARBA" id="ARBA00012684"/>
    </source>
</evidence>
<keyword evidence="7" id="KW-0784">Thiamine biosynthesis</keyword>
<evidence type="ECO:0000256" key="6">
    <source>
        <dbReference type="ARBA" id="ARBA00013647"/>
    </source>
</evidence>
<comment type="catalytic activity">
    <reaction evidence="8">
        <text>thiamine + H2O = 5-(2-hydroxyethyl)-4-methylthiazole + 4-amino-5-hydroxymethyl-2-methylpyrimidine + H(+)</text>
        <dbReference type="Rhea" id="RHEA:17509"/>
        <dbReference type="ChEBI" id="CHEBI:15377"/>
        <dbReference type="ChEBI" id="CHEBI:15378"/>
        <dbReference type="ChEBI" id="CHEBI:16892"/>
        <dbReference type="ChEBI" id="CHEBI:17957"/>
        <dbReference type="ChEBI" id="CHEBI:18385"/>
        <dbReference type="EC" id="3.5.99.2"/>
    </reaction>
</comment>
<evidence type="ECO:0000256" key="8">
    <source>
        <dbReference type="ARBA" id="ARBA00048337"/>
    </source>
</evidence>
<keyword evidence="11" id="KW-1185">Reference proteome</keyword>
<dbReference type="PANTHER" id="PTHR43198:SF2">
    <property type="entry name" value="SI:CH1073-67J19.1-RELATED"/>
    <property type="match status" value="1"/>
</dbReference>
<comment type="similarity">
    <text evidence="3">Belongs to the TenA family.</text>
</comment>
<comment type="catalytic activity">
    <reaction evidence="1">
        <text>4-amino-5-aminomethyl-2-methylpyrimidine + H2O = 4-amino-5-hydroxymethyl-2-methylpyrimidine + NH4(+)</text>
        <dbReference type="Rhea" id="RHEA:31799"/>
        <dbReference type="ChEBI" id="CHEBI:15377"/>
        <dbReference type="ChEBI" id="CHEBI:16892"/>
        <dbReference type="ChEBI" id="CHEBI:28938"/>
        <dbReference type="ChEBI" id="CHEBI:63416"/>
        <dbReference type="EC" id="3.5.99.2"/>
    </reaction>
</comment>
<evidence type="ECO:0000256" key="3">
    <source>
        <dbReference type="ARBA" id="ARBA00010264"/>
    </source>
</evidence>
<evidence type="ECO:0000256" key="1">
    <source>
        <dbReference type="ARBA" id="ARBA00001881"/>
    </source>
</evidence>
<feature type="domain" description="Thiaminase-2/PQQC" evidence="9">
    <location>
        <begin position="25"/>
        <end position="212"/>
    </location>
</feature>
<comment type="pathway">
    <text evidence="2">Cofactor biosynthesis; thiamine diphosphate biosynthesis.</text>
</comment>
<evidence type="ECO:0000256" key="2">
    <source>
        <dbReference type="ARBA" id="ARBA00004948"/>
    </source>
</evidence>
<dbReference type="EMBL" id="CP097118">
    <property type="protein sequence ID" value="USS88017.1"/>
    <property type="molecule type" value="Genomic_DNA"/>
</dbReference>
<accession>A0ABY5BSH4</accession>
<dbReference type="Proteomes" id="UP001057025">
    <property type="component" value="Chromosome"/>
</dbReference>
<evidence type="ECO:0000313" key="10">
    <source>
        <dbReference type="EMBL" id="USS88017.1"/>
    </source>
</evidence>
<protein>
    <recommendedName>
        <fullName evidence="6">Aminopyrimidine aminohydrolase</fullName>
        <ecNumber evidence="5">3.5.99.2</ecNumber>
    </recommendedName>
</protein>
<evidence type="ECO:0000256" key="7">
    <source>
        <dbReference type="ARBA" id="ARBA00022977"/>
    </source>
</evidence>
<dbReference type="InterPro" id="IPR016084">
    <property type="entry name" value="Haem_Oase-like_multi-hlx"/>
</dbReference>
<dbReference type="RefSeq" id="WP_252797306.1">
    <property type="nucleotide sequence ID" value="NZ_CP097118.1"/>
</dbReference>
<dbReference type="PANTHER" id="PTHR43198">
    <property type="entry name" value="BIFUNCTIONAL TH2 PROTEIN"/>
    <property type="match status" value="1"/>
</dbReference>
<evidence type="ECO:0000313" key="11">
    <source>
        <dbReference type="Proteomes" id="UP001057025"/>
    </source>
</evidence>
<reference evidence="10" key="1">
    <citation type="submission" date="2022-05" db="EMBL/GenBank/DDBJ databases">
        <authorList>
            <person name="Oliphant S.A."/>
            <person name="Watson-Haigh N.S."/>
            <person name="Sumby K.M."/>
            <person name="Gardner J.M."/>
            <person name="Jiranek V."/>
        </authorList>
    </citation>
    <scope>NUCLEOTIDE SEQUENCE</scope>
    <source>
        <strain evidence="10">KI11_C11</strain>
    </source>
</reference>